<dbReference type="InterPro" id="IPR017926">
    <property type="entry name" value="GATASE"/>
</dbReference>
<dbReference type="GO" id="GO:0003883">
    <property type="term" value="F:CTP synthase activity"/>
    <property type="evidence" value="ECO:0007669"/>
    <property type="project" value="UniProtKB-EC"/>
</dbReference>
<dbReference type="GO" id="GO:0044210">
    <property type="term" value="P:'de novo' CTP biosynthetic process"/>
    <property type="evidence" value="ECO:0007669"/>
    <property type="project" value="UniProtKB-UniPathway"/>
</dbReference>
<comment type="catalytic activity">
    <reaction evidence="9">
        <text>UTP + L-glutamine + ATP + H2O = CTP + L-glutamate + ADP + phosphate + 2 H(+)</text>
        <dbReference type="Rhea" id="RHEA:26426"/>
        <dbReference type="ChEBI" id="CHEBI:15377"/>
        <dbReference type="ChEBI" id="CHEBI:15378"/>
        <dbReference type="ChEBI" id="CHEBI:29985"/>
        <dbReference type="ChEBI" id="CHEBI:30616"/>
        <dbReference type="ChEBI" id="CHEBI:37563"/>
        <dbReference type="ChEBI" id="CHEBI:43474"/>
        <dbReference type="ChEBI" id="CHEBI:46398"/>
        <dbReference type="ChEBI" id="CHEBI:58359"/>
        <dbReference type="ChEBI" id="CHEBI:456216"/>
        <dbReference type="EC" id="6.3.4.2"/>
    </reaction>
</comment>
<accession>A0A1M7PM62</accession>
<evidence type="ECO:0000256" key="5">
    <source>
        <dbReference type="ARBA" id="ARBA00022741"/>
    </source>
</evidence>
<dbReference type="STRING" id="1027249.SAMN05216179_2341"/>
<evidence type="ECO:0000259" key="10">
    <source>
        <dbReference type="Pfam" id="PF00117"/>
    </source>
</evidence>
<proteinExistence type="inferred from homology"/>
<evidence type="ECO:0000313" key="12">
    <source>
        <dbReference type="Proteomes" id="UP000184184"/>
    </source>
</evidence>
<dbReference type="PANTHER" id="PTHR11550">
    <property type="entry name" value="CTP SYNTHASE"/>
    <property type="match status" value="1"/>
</dbReference>
<keyword evidence="12" id="KW-1185">Reference proteome</keyword>
<dbReference type="AlphaFoldDB" id="A0A1M7PM62"/>
<dbReference type="InterPro" id="IPR004468">
    <property type="entry name" value="CTP_synthase"/>
</dbReference>
<organism evidence="11 12">
    <name type="scientific">Gracilibacillus kekensis</name>
    <dbReference type="NCBI Taxonomy" id="1027249"/>
    <lineage>
        <taxon>Bacteria</taxon>
        <taxon>Bacillati</taxon>
        <taxon>Bacillota</taxon>
        <taxon>Bacilli</taxon>
        <taxon>Bacillales</taxon>
        <taxon>Bacillaceae</taxon>
        <taxon>Gracilibacillus</taxon>
    </lineage>
</organism>
<dbReference type="PROSITE" id="PS51273">
    <property type="entry name" value="GATASE_TYPE_1"/>
    <property type="match status" value="1"/>
</dbReference>
<evidence type="ECO:0000256" key="8">
    <source>
        <dbReference type="ARBA" id="ARBA00022975"/>
    </source>
</evidence>
<dbReference type="GO" id="GO:0019856">
    <property type="term" value="P:pyrimidine nucleobase biosynthetic process"/>
    <property type="evidence" value="ECO:0007669"/>
    <property type="project" value="TreeGrafter"/>
</dbReference>
<evidence type="ECO:0000256" key="6">
    <source>
        <dbReference type="ARBA" id="ARBA00022840"/>
    </source>
</evidence>
<dbReference type="GO" id="GO:0042802">
    <property type="term" value="F:identical protein binding"/>
    <property type="evidence" value="ECO:0007669"/>
    <property type="project" value="TreeGrafter"/>
</dbReference>
<dbReference type="Pfam" id="PF00117">
    <property type="entry name" value="GATase"/>
    <property type="match status" value="1"/>
</dbReference>
<comment type="similarity">
    <text evidence="2">Belongs to the CTP synthase family.</text>
</comment>
<dbReference type="UniPathway" id="UPA00159">
    <property type="reaction ID" value="UER00277"/>
</dbReference>
<comment type="pathway">
    <text evidence="1">Pyrimidine metabolism; CTP biosynthesis via de novo pathway; CTP from UDP: step 2/2.</text>
</comment>
<keyword evidence="8" id="KW-0665">Pyrimidine biosynthesis</keyword>
<dbReference type="Proteomes" id="UP000184184">
    <property type="component" value="Unassembled WGS sequence"/>
</dbReference>
<dbReference type="InterPro" id="IPR029062">
    <property type="entry name" value="Class_I_gatase-like"/>
</dbReference>
<sequence length="241" mass="27133">MIKEKDGVILVKFGIIGDFNPDFIPHVTTNEAIVHSCQLLNAELQGEWVPTEIAESDFQDITKQYKGFWISPGSPYKSMKGALKIIEFARKNNVPLFGTCGGFQHIVIEFARNVLNITDAEHAEYDPYGSKLVINHLVCSLAGKSLEINLTDKLSKTHQIYNSNKIVEQYYCNFGLNHEYKGALDESGLLTVGEDENGETRILELKNHKYFIGTLFVPQIKSTVENPHPLITEFIKQILSS</sequence>
<reference evidence="11 12" key="1">
    <citation type="submission" date="2016-11" db="EMBL/GenBank/DDBJ databases">
        <authorList>
            <person name="Jaros S."/>
            <person name="Januszkiewicz K."/>
            <person name="Wedrychowicz H."/>
        </authorList>
    </citation>
    <scope>NUCLEOTIDE SEQUENCE [LARGE SCALE GENOMIC DNA]</scope>
    <source>
        <strain evidence="11 12">CGMCC 1.10681</strain>
    </source>
</reference>
<evidence type="ECO:0000256" key="7">
    <source>
        <dbReference type="ARBA" id="ARBA00022962"/>
    </source>
</evidence>
<keyword evidence="4" id="KW-0436">Ligase</keyword>
<evidence type="ECO:0000256" key="1">
    <source>
        <dbReference type="ARBA" id="ARBA00005171"/>
    </source>
</evidence>
<dbReference type="GO" id="GO:0005829">
    <property type="term" value="C:cytosol"/>
    <property type="evidence" value="ECO:0007669"/>
    <property type="project" value="TreeGrafter"/>
</dbReference>
<name>A0A1M7PM62_9BACI</name>
<dbReference type="PANTHER" id="PTHR11550:SF0">
    <property type="entry name" value="CTP SYNTHASE-RELATED"/>
    <property type="match status" value="1"/>
</dbReference>
<dbReference type="Gene3D" id="3.40.50.880">
    <property type="match status" value="1"/>
</dbReference>
<keyword evidence="11" id="KW-0808">Transferase</keyword>
<dbReference type="NCBIfam" id="NF004836">
    <property type="entry name" value="PRK06186.1"/>
    <property type="match status" value="1"/>
</dbReference>
<dbReference type="SUPFAM" id="SSF52317">
    <property type="entry name" value="Class I glutamine amidotransferase-like"/>
    <property type="match status" value="1"/>
</dbReference>
<keyword evidence="7 11" id="KW-0315">Glutamine amidotransferase</keyword>
<evidence type="ECO:0000256" key="9">
    <source>
        <dbReference type="ARBA" id="ARBA00047781"/>
    </source>
</evidence>
<dbReference type="OrthoDB" id="3286005at2"/>
<feature type="domain" description="Glutamine amidotransferase" evidence="10">
    <location>
        <begin position="30"/>
        <end position="236"/>
    </location>
</feature>
<dbReference type="GO" id="GO:0005524">
    <property type="term" value="F:ATP binding"/>
    <property type="evidence" value="ECO:0007669"/>
    <property type="project" value="UniProtKB-KW"/>
</dbReference>
<evidence type="ECO:0000313" key="11">
    <source>
        <dbReference type="EMBL" id="SHN18352.1"/>
    </source>
</evidence>
<gene>
    <name evidence="11" type="ORF">SAMN05216179_2341</name>
</gene>
<dbReference type="EMBL" id="FRCZ01000004">
    <property type="protein sequence ID" value="SHN18352.1"/>
    <property type="molecule type" value="Genomic_DNA"/>
</dbReference>
<dbReference type="EC" id="6.3.4.2" evidence="3"/>
<evidence type="ECO:0000256" key="3">
    <source>
        <dbReference type="ARBA" id="ARBA00012291"/>
    </source>
</evidence>
<keyword evidence="5" id="KW-0547">Nucleotide-binding</keyword>
<protein>
    <recommendedName>
        <fullName evidence="3">CTP synthase (glutamine hydrolyzing)</fullName>
        <ecNumber evidence="3">6.3.4.2</ecNumber>
    </recommendedName>
</protein>
<evidence type="ECO:0000256" key="4">
    <source>
        <dbReference type="ARBA" id="ARBA00022598"/>
    </source>
</evidence>
<evidence type="ECO:0000256" key="2">
    <source>
        <dbReference type="ARBA" id="ARBA00007533"/>
    </source>
</evidence>
<dbReference type="GO" id="GO:0016740">
    <property type="term" value="F:transferase activity"/>
    <property type="evidence" value="ECO:0007669"/>
    <property type="project" value="UniProtKB-KW"/>
</dbReference>
<keyword evidence="6" id="KW-0067">ATP-binding</keyword>